<evidence type="ECO:0000313" key="1">
    <source>
        <dbReference type="EMBL" id="MFC6236507.1"/>
    </source>
</evidence>
<sequence>MTDHDDGVDLAAGPDGRVSTSAVAKAVVGEALGAIDPDAAARSAAVREWRSGYLAPYRDLVVAGTRTADAADAVARTGLAALHARSVFRRDGEQVPLLDACARWTEPAYSSVTITGDAGLDPGLTMPFHGKRLFAVDVRRQLDSWVHEGIVERGLATSVHTVLDHPDWLDLSGVTVVVLGAGAEMGPLRSLLRWGAHVVAVDLPRPDVWARVIATARSSAGTLTIPVPLGATPSDDDELAAVAGIDLVRRLPEARTWLSTLEGPFTLGTYTYADGAMHVRVALAADALGASLTAARADVGLAFLATPTDVYAVPLTAVEESRRRWEGRGLSGIAQLPLRAVGRFAPNYPDTVQTERGEIGIADCLVPQQGPNYALAKRLQRWRATQSRRDGVWTSLNIAPATRTRSVVKNRALAAAYAGAHRFGVEIFEPSTSNTLMAALLVHDLRSTESLARPDAVLAHPDDAWARQAAHGGLWRSAYAPRSVLGIAAALGVLSRS</sequence>
<reference evidence="2" key="1">
    <citation type="journal article" date="2019" name="Int. J. Syst. Evol. Microbiol.">
        <title>The Global Catalogue of Microorganisms (GCM) 10K type strain sequencing project: providing services to taxonomists for standard genome sequencing and annotation.</title>
        <authorList>
            <consortium name="The Broad Institute Genomics Platform"/>
            <consortium name="The Broad Institute Genome Sequencing Center for Infectious Disease"/>
            <person name="Wu L."/>
            <person name="Ma J."/>
        </authorList>
    </citation>
    <scope>NUCLEOTIDE SEQUENCE [LARGE SCALE GENOMIC DNA]</scope>
    <source>
        <strain evidence="2">CGMCC 4.7317</strain>
    </source>
</reference>
<protein>
    <submittedName>
        <fullName evidence="1">Uncharacterized protein</fullName>
    </submittedName>
</protein>
<accession>A0ABW1SVT9</accession>
<dbReference type="EMBL" id="JBHSTI010000002">
    <property type="protein sequence ID" value="MFC6236507.1"/>
    <property type="molecule type" value="Genomic_DNA"/>
</dbReference>
<organism evidence="1 2">
    <name type="scientific">Longivirga aurantiaca</name>
    <dbReference type="NCBI Taxonomy" id="1837743"/>
    <lineage>
        <taxon>Bacteria</taxon>
        <taxon>Bacillati</taxon>
        <taxon>Actinomycetota</taxon>
        <taxon>Actinomycetes</taxon>
        <taxon>Sporichthyales</taxon>
        <taxon>Sporichthyaceae</taxon>
        <taxon>Longivirga</taxon>
    </lineage>
</organism>
<gene>
    <name evidence="1" type="ORF">ACFQGU_01355</name>
</gene>
<proteinExistence type="predicted"/>
<dbReference type="Proteomes" id="UP001596138">
    <property type="component" value="Unassembled WGS sequence"/>
</dbReference>
<name>A0ABW1SVT9_9ACTN</name>
<keyword evidence="2" id="KW-1185">Reference proteome</keyword>
<dbReference type="RefSeq" id="WP_386763552.1">
    <property type="nucleotide sequence ID" value="NZ_JBHSTI010000002.1"/>
</dbReference>
<comment type="caution">
    <text evidence="1">The sequence shown here is derived from an EMBL/GenBank/DDBJ whole genome shotgun (WGS) entry which is preliminary data.</text>
</comment>
<evidence type="ECO:0000313" key="2">
    <source>
        <dbReference type="Proteomes" id="UP001596138"/>
    </source>
</evidence>